<gene>
    <name evidence="3" type="ORF">Pph01_25790</name>
</gene>
<feature type="transmembrane region" description="Helical" evidence="2">
    <location>
        <begin position="139"/>
        <end position="159"/>
    </location>
</feature>
<name>A0A8J3U5L8_9ACTN</name>
<keyword evidence="2" id="KW-0472">Membrane</keyword>
<feature type="transmembrane region" description="Helical" evidence="2">
    <location>
        <begin position="171"/>
        <end position="192"/>
    </location>
</feature>
<evidence type="ECO:0000313" key="4">
    <source>
        <dbReference type="Proteomes" id="UP000622547"/>
    </source>
</evidence>
<accession>A0A8J3U5L8</accession>
<comment type="caution">
    <text evidence="3">The sequence shown here is derived from an EMBL/GenBank/DDBJ whole genome shotgun (WGS) entry which is preliminary data.</text>
</comment>
<keyword evidence="4" id="KW-1185">Reference proteome</keyword>
<protein>
    <submittedName>
        <fullName evidence="3">Membrane protein</fullName>
    </submittedName>
</protein>
<evidence type="ECO:0000256" key="2">
    <source>
        <dbReference type="SAM" id="Phobius"/>
    </source>
</evidence>
<dbReference type="Pfam" id="PF10067">
    <property type="entry name" value="DUF2306"/>
    <property type="match status" value="1"/>
</dbReference>
<proteinExistence type="predicted"/>
<feature type="region of interest" description="Disordered" evidence="1">
    <location>
        <begin position="1"/>
        <end position="24"/>
    </location>
</feature>
<dbReference type="Proteomes" id="UP000622547">
    <property type="component" value="Unassembled WGS sequence"/>
</dbReference>
<dbReference type="RefSeq" id="WP_204073266.1">
    <property type="nucleotide sequence ID" value="NZ_BAABHI010000027.1"/>
</dbReference>
<dbReference type="EMBL" id="BOOP01000009">
    <property type="protein sequence ID" value="GII37576.1"/>
    <property type="molecule type" value="Genomic_DNA"/>
</dbReference>
<evidence type="ECO:0000313" key="3">
    <source>
        <dbReference type="EMBL" id="GII37576.1"/>
    </source>
</evidence>
<feature type="transmembrane region" description="Helical" evidence="2">
    <location>
        <begin position="204"/>
        <end position="222"/>
    </location>
</feature>
<feature type="transmembrane region" description="Helical" evidence="2">
    <location>
        <begin position="108"/>
        <end position="127"/>
    </location>
</feature>
<dbReference type="AlphaFoldDB" id="A0A8J3U5L8"/>
<evidence type="ECO:0000256" key="1">
    <source>
        <dbReference type="SAM" id="MobiDB-lite"/>
    </source>
</evidence>
<keyword evidence="2" id="KW-1133">Transmembrane helix</keyword>
<reference evidence="3 4" key="1">
    <citation type="submission" date="2021-01" db="EMBL/GenBank/DDBJ databases">
        <title>Whole genome shotgun sequence of Planotetraspora phitsanulokensis NBRC 104273.</title>
        <authorList>
            <person name="Komaki H."/>
            <person name="Tamura T."/>
        </authorList>
    </citation>
    <scope>NUCLEOTIDE SEQUENCE [LARGE SCALE GENOMIC DNA]</scope>
    <source>
        <strain evidence="3 4">NBRC 104273</strain>
    </source>
</reference>
<feature type="transmembrane region" description="Helical" evidence="2">
    <location>
        <begin position="66"/>
        <end position="88"/>
    </location>
</feature>
<dbReference type="InterPro" id="IPR018750">
    <property type="entry name" value="DUF2306_membrane"/>
</dbReference>
<sequence>MTDENTVGRPPTDDRDRAGTASPTKAGWVVPTALIMLSAVPVVAGAARLTELSGGAAITPENARYFAVPLPVVLHIVSASLYSVLGALQFARGFRRRRPRWHRAAGRLLVPCGIAAGLTGLWMTLFYPRPEGDGDLLAGLRLLFGTAMVVFIALGLAAIRRRDVARHRAWMTRGYAIGVGAGTQALVHVPWVLVAGTPVGVPRALLLGAGWMINLAVAEWVIRRRPF</sequence>
<organism evidence="3 4">
    <name type="scientific">Planotetraspora phitsanulokensis</name>
    <dbReference type="NCBI Taxonomy" id="575192"/>
    <lineage>
        <taxon>Bacteria</taxon>
        <taxon>Bacillati</taxon>
        <taxon>Actinomycetota</taxon>
        <taxon>Actinomycetes</taxon>
        <taxon>Streptosporangiales</taxon>
        <taxon>Streptosporangiaceae</taxon>
        <taxon>Planotetraspora</taxon>
    </lineage>
</organism>
<keyword evidence="2" id="KW-0812">Transmembrane</keyword>
<feature type="transmembrane region" description="Helical" evidence="2">
    <location>
        <begin position="26"/>
        <end position="46"/>
    </location>
</feature>